<dbReference type="Pfam" id="PF13041">
    <property type="entry name" value="PPR_2"/>
    <property type="match status" value="1"/>
</dbReference>
<dbReference type="Proteomes" id="UP001642487">
    <property type="component" value="Chromosome 2"/>
</dbReference>
<dbReference type="InterPro" id="IPR002885">
    <property type="entry name" value="PPR_rpt"/>
</dbReference>
<evidence type="ECO:0000256" key="3">
    <source>
        <dbReference type="PROSITE-ProRule" id="PRU00708"/>
    </source>
</evidence>
<protein>
    <recommendedName>
        <fullName evidence="6">Pentatricopeptide repeat-containing protein</fullName>
    </recommendedName>
</protein>
<dbReference type="PROSITE" id="PS51375">
    <property type="entry name" value="PPR"/>
    <property type="match status" value="2"/>
</dbReference>
<feature type="repeat" description="PPR" evidence="3">
    <location>
        <begin position="112"/>
        <end position="146"/>
    </location>
</feature>
<accession>A0ABP0Y1S5</accession>
<dbReference type="Pfam" id="PF12854">
    <property type="entry name" value="PPR_1"/>
    <property type="match status" value="1"/>
</dbReference>
<dbReference type="InterPro" id="IPR011990">
    <property type="entry name" value="TPR-like_helical_dom_sf"/>
</dbReference>
<dbReference type="EMBL" id="OZ021736">
    <property type="protein sequence ID" value="CAK9314385.1"/>
    <property type="molecule type" value="Genomic_DNA"/>
</dbReference>
<gene>
    <name evidence="4" type="ORF">CITCOLO1_LOCUS6137</name>
</gene>
<keyword evidence="5" id="KW-1185">Reference proteome</keyword>
<sequence length="192" mass="21903">MIGEGIKPNIVTFNVMVSACAKRWNLEELDLILLFMEKEEGRFETNMYTLLIDGFTSSGKNEKAEKLVMKMHEAGLKADAHFYNLIIRSYCRRYGDGNGICKRNAKQGMNIDDAMFNRLVDGFCEKGMVNEAIELEVRMEKDGYEIDLLVCEKIVLELCKLNRTEEARMLINALAKRGGDLSRLIQTTLIDC</sequence>
<evidence type="ECO:0000313" key="4">
    <source>
        <dbReference type="EMBL" id="CAK9314385.1"/>
    </source>
</evidence>
<evidence type="ECO:0000256" key="2">
    <source>
        <dbReference type="ARBA" id="ARBA00022737"/>
    </source>
</evidence>
<dbReference type="PANTHER" id="PTHR47939:SF3">
    <property type="entry name" value="REPEAT-CONTAINING PROTEIN, PUTATIVE-RELATED"/>
    <property type="match status" value="1"/>
</dbReference>
<dbReference type="NCBIfam" id="TIGR00756">
    <property type="entry name" value="PPR"/>
    <property type="match status" value="2"/>
</dbReference>
<feature type="repeat" description="PPR" evidence="3">
    <location>
        <begin position="44"/>
        <end position="78"/>
    </location>
</feature>
<dbReference type="PROSITE" id="PS51257">
    <property type="entry name" value="PROKAR_LIPOPROTEIN"/>
    <property type="match status" value="1"/>
</dbReference>
<evidence type="ECO:0000256" key="1">
    <source>
        <dbReference type="ARBA" id="ARBA00007626"/>
    </source>
</evidence>
<comment type="similarity">
    <text evidence="1">Belongs to the PPR family. P subfamily.</text>
</comment>
<dbReference type="InterPro" id="IPR050667">
    <property type="entry name" value="PPR-containing_protein"/>
</dbReference>
<reference evidence="4 5" key="1">
    <citation type="submission" date="2024-03" db="EMBL/GenBank/DDBJ databases">
        <authorList>
            <person name="Gkanogiannis A."/>
            <person name="Becerra Lopez-Lavalle L."/>
        </authorList>
    </citation>
    <scope>NUCLEOTIDE SEQUENCE [LARGE SCALE GENOMIC DNA]</scope>
</reference>
<name>A0ABP0Y1S5_9ROSI</name>
<organism evidence="4 5">
    <name type="scientific">Citrullus colocynthis</name>
    <name type="common">colocynth</name>
    <dbReference type="NCBI Taxonomy" id="252529"/>
    <lineage>
        <taxon>Eukaryota</taxon>
        <taxon>Viridiplantae</taxon>
        <taxon>Streptophyta</taxon>
        <taxon>Embryophyta</taxon>
        <taxon>Tracheophyta</taxon>
        <taxon>Spermatophyta</taxon>
        <taxon>Magnoliopsida</taxon>
        <taxon>eudicotyledons</taxon>
        <taxon>Gunneridae</taxon>
        <taxon>Pentapetalae</taxon>
        <taxon>rosids</taxon>
        <taxon>fabids</taxon>
        <taxon>Cucurbitales</taxon>
        <taxon>Cucurbitaceae</taxon>
        <taxon>Benincaseae</taxon>
        <taxon>Citrullus</taxon>
    </lineage>
</organism>
<evidence type="ECO:0000313" key="5">
    <source>
        <dbReference type="Proteomes" id="UP001642487"/>
    </source>
</evidence>
<proteinExistence type="inferred from homology"/>
<dbReference type="Gene3D" id="1.25.40.10">
    <property type="entry name" value="Tetratricopeptide repeat domain"/>
    <property type="match status" value="2"/>
</dbReference>
<keyword evidence="2" id="KW-0677">Repeat</keyword>
<dbReference type="Pfam" id="PF13812">
    <property type="entry name" value="PPR_3"/>
    <property type="match status" value="1"/>
</dbReference>
<dbReference type="PANTHER" id="PTHR47939">
    <property type="entry name" value="MEMBRANE-ASSOCIATED SALT-INDUCIBLE PROTEIN-LIKE"/>
    <property type="match status" value="1"/>
</dbReference>
<evidence type="ECO:0008006" key="6">
    <source>
        <dbReference type="Google" id="ProtNLM"/>
    </source>
</evidence>